<dbReference type="EMBL" id="JANEYF010001486">
    <property type="protein sequence ID" value="KAJ8963792.1"/>
    <property type="molecule type" value="Genomic_DNA"/>
</dbReference>
<evidence type="ECO:0000313" key="2">
    <source>
        <dbReference type="Proteomes" id="UP001162156"/>
    </source>
</evidence>
<evidence type="ECO:0000313" key="1">
    <source>
        <dbReference type="EMBL" id="KAJ8963792.1"/>
    </source>
</evidence>
<accession>A0AAV8ZH96</accession>
<sequence length="75" mass="8748">MNSRAAVTETAIRRWFFELEEFLREYNLLDMMKDPSRIYNADETGVRTRVKSGLVLGPISKNFKNLYEISSGNEK</sequence>
<organism evidence="1 2">
    <name type="scientific">Rhamnusium bicolor</name>
    <dbReference type="NCBI Taxonomy" id="1586634"/>
    <lineage>
        <taxon>Eukaryota</taxon>
        <taxon>Metazoa</taxon>
        <taxon>Ecdysozoa</taxon>
        <taxon>Arthropoda</taxon>
        <taxon>Hexapoda</taxon>
        <taxon>Insecta</taxon>
        <taxon>Pterygota</taxon>
        <taxon>Neoptera</taxon>
        <taxon>Endopterygota</taxon>
        <taxon>Coleoptera</taxon>
        <taxon>Polyphaga</taxon>
        <taxon>Cucujiformia</taxon>
        <taxon>Chrysomeloidea</taxon>
        <taxon>Cerambycidae</taxon>
        <taxon>Lepturinae</taxon>
        <taxon>Rhagiini</taxon>
        <taxon>Rhamnusium</taxon>
    </lineage>
</organism>
<reference evidence="1" key="1">
    <citation type="journal article" date="2023" name="Insect Mol. Biol.">
        <title>Genome sequencing provides insights into the evolution of gene families encoding plant cell wall-degrading enzymes in longhorned beetles.</title>
        <authorList>
            <person name="Shin N.R."/>
            <person name="Okamura Y."/>
            <person name="Kirsch R."/>
            <person name="Pauchet Y."/>
        </authorList>
    </citation>
    <scope>NUCLEOTIDE SEQUENCE</scope>
    <source>
        <strain evidence="1">RBIC_L_NR</strain>
    </source>
</reference>
<proteinExistence type="predicted"/>
<name>A0AAV8ZH96_9CUCU</name>
<protein>
    <submittedName>
        <fullName evidence="1">Uncharacterized protein</fullName>
    </submittedName>
</protein>
<keyword evidence="2" id="KW-1185">Reference proteome</keyword>
<dbReference type="AlphaFoldDB" id="A0AAV8ZH96"/>
<comment type="caution">
    <text evidence="1">The sequence shown here is derived from an EMBL/GenBank/DDBJ whole genome shotgun (WGS) entry which is preliminary data.</text>
</comment>
<gene>
    <name evidence="1" type="ORF">NQ314_005371</name>
</gene>
<dbReference type="Proteomes" id="UP001162156">
    <property type="component" value="Unassembled WGS sequence"/>
</dbReference>